<keyword evidence="2" id="KW-0732">Signal</keyword>
<dbReference type="InterPro" id="IPR054262">
    <property type="entry name" value="DUF6993"/>
</dbReference>
<evidence type="ECO:0000313" key="5">
    <source>
        <dbReference type="Proteomes" id="UP001218170"/>
    </source>
</evidence>
<keyword evidence="5" id="KW-1185">Reference proteome</keyword>
<organism evidence="4 5">
    <name type="scientific">Microbacterium thalli</name>
    <dbReference type="NCBI Taxonomy" id="3027921"/>
    <lineage>
        <taxon>Bacteria</taxon>
        <taxon>Bacillati</taxon>
        <taxon>Actinomycetota</taxon>
        <taxon>Actinomycetes</taxon>
        <taxon>Micrococcales</taxon>
        <taxon>Microbacteriaceae</taxon>
        <taxon>Microbacterium</taxon>
    </lineage>
</organism>
<evidence type="ECO:0000313" key="4">
    <source>
        <dbReference type="EMBL" id="MDD7962763.1"/>
    </source>
</evidence>
<evidence type="ECO:0000256" key="2">
    <source>
        <dbReference type="SAM" id="SignalP"/>
    </source>
</evidence>
<dbReference type="Pfam" id="PF22504">
    <property type="entry name" value="DUF6993"/>
    <property type="match status" value="1"/>
</dbReference>
<feature type="signal peptide" evidence="2">
    <location>
        <begin position="1"/>
        <end position="27"/>
    </location>
</feature>
<feature type="chain" id="PRO_5045368711" description="DUF6993 domain-containing protein" evidence="2">
    <location>
        <begin position="28"/>
        <end position="164"/>
    </location>
</feature>
<name>A0ABT5SLQ1_9MICO</name>
<feature type="region of interest" description="Disordered" evidence="1">
    <location>
        <begin position="31"/>
        <end position="55"/>
    </location>
</feature>
<dbReference type="RefSeq" id="WP_274222065.1">
    <property type="nucleotide sequence ID" value="NZ_JAQZCG020000001.1"/>
</dbReference>
<sequence length="164" mass="16851">MRPLRFASPRPRHAVAAVIVAATLAVAGCTPTNPEPAPSTPSPVETTAAPTPQAPVLMPDGTAADNLPFFTAIMQQVAATPDNVAGRAYIDALVAAGFDKAAMQVTADRTSVDDPVDSLQFSVLWKGECLVGQVGPSTPAPTALVLPELPSGGCLIGLTRPIDW</sequence>
<evidence type="ECO:0000259" key="3">
    <source>
        <dbReference type="Pfam" id="PF22504"/>
    </source>
</evidence>
<dbReference type="PROSITE" id="PS51257">
    <property type="entry name" value="PROKAR_LIPOPROTEIN"/>
    <property type="match status" value="1"/>
</dbReference>
<comment type="caution">
    <text evidence="4">The sequence shown here is derived from an EMBL/GenBank/DDBJ whole genome shotgun (WGS) entry which is preliminary data.</text>
</comment>
<evidence type="ECO:0000256" key="1">
    <source>
        <dbReference type="SAM" id="MobiDB-lite"/>
    </source>
</evidence>
<accession>A0ABT5SLQ1</accession>
<reference evidence="4 5" key="1">
    <citation type="submission" date="2023-02" db="EMBL/GenBank/DDBJ databases">
        <title>Study of novel species of the Microbacterium genus.</title>
        <authorList>
            <person name="Arroyo-Herrera I."/>
            <person name="Roman-Ponce B."/>
            <person name="Vasquez-Murrieta M.S."/>
        </authorList>
    </citation>
    <scope>NUCLEOTIDE SEQUENCE [LARGE SCALE GENOMIC DNA]</scope>
    <source>
        <strain evidence="4 5">NE1TT3</strain>
    </source>
</reference>
<protein>
    <recommendedName>
        <fullName evidence="3">DUF6993 domain-containing protein</fullName>
    </recommendedName>
</protein>
<feature type="domain" description="DUF6993" evidence="3">
    <location>
        <begin position="75"/>
        <end position="157"/>
    </location>
</feature>
<dbReference type="Proteomes" id="UP001218170">
    <property type="component" value="Unassembled WGS sequence"/>
</dbReference>
<proteinExistence type="predicted"/>
<dbReference type="EMBL" id="JAQZCI010000002">
    <property type="protein sequence ID" value="MDD7962763.1"/>
    <property type="molecule type" value="Genomic_DNA"/>
</dbReference>
<gene>
    <name evidence="4" type="ORF">PUW80_10445</name>
</gene>